<reference evidence="6" key="3">
    <citation type="submission" date="2019-03" db="EMBL/GenBank/DDBJ databases">
        <authorList>
            <person name="He J."/>
            <person name="Zhao P."/>
            <person name="Liu S."/>
            <person name="Hu Z."/>
            <person name="Kuang Y."/>
            <person name="Zhang M."/>
            <person name="Yun C."/>
            <person name="Qiao X."/>
            <person name="Ye M."/>
        </authorList>
    </citation>
    <scope>NUCLEOTIDE SEQUENCE</scope>
    <source>
        <tissue evidence="6">Flower</tissue>
    </source>
</reference>
<feature type="binding site" evidence="8">
    <location>
        <position position="377"/>
    </location>
    <ligand>
        <name>UDP</name>
        <dbReference type="ChEBI" id="CHEBI:58223"/>
    </ligand>
</feature>
<evidence type="ECO:0007829" key="8">
    <source>
        <dbReference type="PDB" id="6JTD"/>
    </source>
</evidence>
<evidence type="ECO:0000313" key="7">
    <source>
        <dbReference type="PDB" id="6JTD"/>
    </source>
</evidence>
<evidence type="ECO:0000256" key="3">
    <source>
        <dbReference type="ARBA" id="ARBA00022679"/>
    </source>
</evidence>
<dbReference type="CDD" id="cd03784">
    <property type="entry name" value="GT1_Gtf-like"/>
    <property type="match status" value="1"/>
</dbReference>
<reference evidence="6" key="1">
    <citation type="journal article" date="2019" name="Angew Chem Weinheim Bergstr Ger">
        <title>Molecular Characterization and Structural Basis of a Promiscuous C-Glycosyltransferase from Trollius chinensis.</title>
        <authorList>
            <person name="He J.-B."/>
            <person name="Zhao P."/>
            <person name="Hu Z.-M."/>
            <person name="Liu S."/>
            <person name="Kuang Y."/>
            <person name="Zhang M."/>
            <person name="Li B."/>
            <person name="Yun C.-H."/>
            <person name="Qiao X."/>
            <person name="Ye M."/>
        </authorList>
    </citation>
    <scope>NUCLEOTIDE SEQUENCE</scope>
    <source>
        <tissue evidence="6">Flower</tissue>
    </source>
</reference>
<keyword evidence="7 8" id="KW-0002">3D-structure</keyword>
<dbReference type="InterPro" id="IPR002213">
    <property type="entry name" value="UDP_glucos_trans"/>
</dbReference>
<evidence type="ECO:0000256" key="2">
    <source>
        <dbReference type="ARBA" id="ARBA00022676"/>
    </source>
</evidence>
<dbReference type="PDBsum" id="6JTD"/>
<dbReference type="Gene3D" id="3.40.50.2000">
    <property type="entry name" value="Glycogen Phosphorylase B"/>
    <property type="match status" value="2"/>
</dbReference>
<keyword evidence="3 4" id="KW-0808">Transferase</keyword>
<feature type="binding site" evidence="8">
    <location>
        <position position="253"/>
    </location>
    <ligand>
        <name>UDP</name>
        <dbReference type="ChEBI" id="CHEBI:58223"/>
    </ligand>
</feature>
<dbReference type="AlphaFoldDB" id="A0A4Y5RXX8"/>
<feature type="binding site" evidence="8">
    <location>
        <position position="394"/>
    </location>
    <ligand>
        <name>UDP</name>
        <dbReference type="ChEBI" id="CHEBI:58223"/>
    </ligand>
</feature>
<protein>
    <recommendedName>
        <fullName evidence="5">Glycosyltransferase</fullName>
        <ecNumber evidence="5">2.4.1.-</ecNumber>
    </recommendedName>
</protein>
<feature type="binding site" evidence="8">
    <location>
        <position position="284"/>
    </location>
    <ligand>
        <name>UDP</name>
        <dbReference type="ChEBI" id="CHEBI:58223"/>
    </ligand>
</feature>
<name>A0A4Y5RXX8_9MAGN</name>
<feature type="binding site" evidence="8">
    <location>
        <position position="354"/>
    </location>
    <ligand>
        <name>UDP</name>
        <dbReference type="ChEBI" id="CHEBI:58223"/>
    </ligand>
</feature>
<evidence type="ECO:0000256" key="1">
    <source>
        <dbReference type="ARBA" id="ARBA00009995"/>
    </source>
</evidence>
<keyword evidence="8" id="KW-0547">Nucleotide-binding</keyword>
<sequence length="483" mass="53893">MEKSNPNSTSKPHVFLLASPGMGHLIPFLELSKRLVTLNTLQVTLFIVSNEATKARSHLMESSNNFHPDLELVDLTPANLSELLSTDATVFKRIFLITQAAIKDLESRISSMSTPPAALIVDVFSMDAFPVADRFGIKKYVFVTLNAWFLALTTYVRTLDREIEGEYVDLPEPIAIPGCKPLRPEDVFDPMLSRSSDGYRPYLGMSERLTKADGLLLNTWEALEPVSLKALRENEKLNQIMTPPLYPVGPVARTTVQEVVGNECLDWLSKQPTESVLYVALGSGGIISYKQMTELAWGLEMSRQRFIWVVRLPTMEKDGACRFFSDVNVKGPLEYLPEGFLDRNKELGMVLPNWGPQDAILAHPSTGGFLSHCGWNSSLESIVNGVPVIAWPLYAEQKMNATLLTEELGVAVRPEVLPTKAVVSRDEIEKMVRRVIESKEGKMKRNRARSVQSDALKAIEKGGSSYNTLIEVAKEFEKNHKVL</sequence>
<feature type="binding site" evidence="8">
    <location>
        <position position="376"/>
    </location>
    <ligand>
        <name>UDP</name>
        <dbReference type="ChEBI" id="CHEBI:58223"/>
    </ligand>
</feature>
<dbReference type="InterPro" id="IPR035595">
    <property type="entry name" value="UDP_glycos_trans_CS"/>
</dbReference>
<feature type="binding site" evidence="8">
    <location>
        <position position="355"/>
    </location>
    <ligand>
        <name>UDP</name>
        <dbReference type="ChEBI" id="CHEBI:58223"/>
    </ligand>
</feature>
<dbReference type="FunFam" id="3.40.50.2000:FF:000056">
    <property type="entry name" value="Glycosyltransferase"/>
    <property type="match status" value="1"/>
</dbReference>
<dbReference type="SUPFAM" id="SSF53756">
    <property type="entry name" value="UDP-Glycosyltransferase/glycogen phosphorylase"/>
    <property type="match status" value="1"/>
</dbReference>
<feature type="binding site" evidence="8">
    <location>
        <position position="372"/>
    </location>
    <ligand>
        <name>UDP</name>
        <dbReference type="ChEBI" id="CHEBI:58223"/>
    </ligand>
</feature>
<dbReference type="PANTHER" id="PTHR48046">
    <property type="entry name" value="UDP-GLYCOSYLTRANSFERASE 72E1"/>
    <property type="match status" value="1"/>
</dbReference>
<dbReference type="PDB" id="6JTD">
    <property type="method" value="X-ray"/>
    <property type="resolution" value="1.85 A"/>
    <property type="chains" value="A/B=1-483"/>
</dbReference>
<dbReference type="Pfam" id="PF00201">
    <property type="entry name" value="UDPGT"/>
    <property type="match status" value="1"/>
</dbReference>
<reference evidence="7 8" key="2">
    <citation type="journal article" date="2019" name="Angew. Chem. Int. Ed. Engl.">
        <title>Molecular and Structural Characterization of a Promiscuous C-Glycosyltransferase from Trollius chinensis.</title>
        <authorList>
            <person name="He J.B."/>
            <person name="Zhao P."/>
            <person name="Hu Z.M."/>
            <person name="Liu S."/>
            <person name="Kuang Y."/>
            <person name="Zhang M."/>
            <person name="Li B."/>
            <person name="Yun C.H."/>
            <person name="Qiao X."/>
            <person name="Ye M."/>
        </authorList>
    </citation>
    <scope>X-RAY CRYSTALLOGRAPHY (1.85 ANGSTROMS) IN COMPLEX WITH UDP</scope>
</reference>
<organism evidence="6">
    <name type="scientific">Trollius chinensis</name>
    <dbReference type="NCBI Taxonomy" id="78479"/>
    <lineage>
        <taxon>Eukaryota</taxon>
        <taxon>Viridiplantae</taxon>
        <taxon>Streptophyta</taxon>
        <taxon>Embryophyta</taxon>
        <taxon>Tracheophyta</taxon>
        <taxon>Spermatophyta</taxon>
        <taxon>Magnoliopsida</taxon>
        <taxon>Ranunculales</taxon>
        <taxon>Ranunculaceae</taxon>
        <taxon>Ranunculoideae</taxon>
        <taxon>Adonideae</taxon>
        <taxon>Trollius</taxon>
    </lineage>
</organism>
<dbReference type="EMBL" id="MK644229">
    <property type="protein sequence ID" value="QCZ42162.1"/>
    <property type="molecule type" value="mRNA"/>
</dbReference>
<evidence type="ECO:0000313" key="6">
    <source>
        <dbReference type="EMBL" id="QCZ42162.1"/>
    </source>
</evidence>
<accession>A0A4Y5RXX8</accession>
<dbReference type="SMR" id="A0A4Y5RXX8"/>
<dbReference type="GO" id="GO:0008194">
    <property type="term" value="F:UDP-glycosyltransferase activity"/>
    <property type="evidence" value="ECO:0007669"/>
    <property type="project" value="InterPro"/>
</dbReference>
<feature type="binding site" evidence="8">
    <location>
        <position position="23"/>
    </location>
    <ligand>
        <name>UDP</name>
        <dbReference type="ChEBI" id="CHEBI:58223"/>
    </ligand>
</feature>
<evidence type="ECO:0000256" key="4">
    <source>
        <dbReference type="RuleBase" id="RU003718"/>
    </source>
</evidence>
<dbReference type="GO" id="GO:0000166">
    <property type="term" value="F:nucleotide binding"/>
    <property type="evidence" value="ECO:0007669"/>
    <property type="project" value="UniProtKB-KW"/>
</dbReference>
<feature type="binding site" evidence="8">
    <location>
        <position position="380"/>
    </location>
    <ligand>
        <name>UDP</name>
        <dbReference type="ChEBI" id="CHEBI:58223"/>
    </ligand>
</feature>
<evidence type="ECO:0000256" key="5">
    <source>
        <dbReference type="RuleBase" id="RU362057"/>
    </source>
</evidence>
<dbReference type="PANTHER" id="PTHR48046:SF1">
    <property type="entry name" value="GLYCOSYLTRANSFERASE-RELATED"/>
    <property type="match status" value="1"/>
</dbReference>
<gene>
    <name evidence="6" type="primary">CGT1</name>
</gene>
<feature type="binding site" evidence="8">
    <location>
        <position position="283"/>
    </location>
    <ligand>
        <name>UDP</name>
        <dbReference type="ChEBI" id="CHEBI:58223"/>
    </ligand>
</feature>
<comment type="similarity">
    <text evidence="1 4">Belongs to the UDP-glycosyltransferase family.</text>
</comment>
<dbReference type="PROSITE" id="PS00375">
    <property type="entry name" value="UDPGT"/>
    <property type="match status" value="1"/>
</dbReference>
<proteinExistence type="evidence at protein level"/>
<dbReference type="EC" id="2.4.1.-" evidence="5"/>
<keyword evidence="2 4" id="KW-0328">Glycosyltransferase</keyword>